<evidence type="ECO:0000256" key="9">
    <source>
        <dbReference type="PIRSR" id="PIRSR601233-1"/>
    </source>
</evidence>
<comment type="cofactor">
    <cofactor evidence="11">
        <name>Mn(2+)</name>
        <dbReference type="ChEBI" id="CHEBI:29035"/>
    </cofactor>
    <text evidence="11">Binds 2 manganese ions per subunit.</text>
</comment>
<comment type="catalytic activity">
    <reaction evidence="8">
        <text>a 3'-end 3'-phospho-ribonucleotide-RNA + a 5'-end dephospho-ribonucleoside-RNA + GTP = a ribonucleotidyl-ribonucleotide-RNA + GMP + diphosphate</text>
        <dbReference type="Rhea" id="RHEA:68076"/>
        <dbReference type="Rhea" id="RHEA-COMP:10463"/>
        <dbReference type="Rhea" id="RHEA-COMP:13936"/>
        <dbReference type="Rhea" id="RHEA-COMP:17355"/>
        <dbReference type="ChEBI" id="CHEBI:33019"/>
        <dbReference type="ChEBI" id="CHEBI:37565"/>
        <dbReference type="ChEBI" id="CHEBI:58115"/>
        <dbReference type="ChEBI" id="CHEBI:83062"/>
        <dbReference type="ChEBI" id="CHEBI:138284"/>
        <dbReference type="ChEBI" id="CHEBI:173118"/>
        <dbReference type="EC" id="6.5.1.8"/>
    </reaction>
</comment>
<dbReference type="GO" id="GO:0006281">
    <property type="term" value="P:DNA repair"/>
    <property type="evidence" value="ECO:0007669"/>
    <property type="project" value="TreeGrafter"/>
</dbReference>
<dbReference type="OrthoDB" id="9802323at2"/>
<feature type="binding site" evidence="11">
    <location>
        <position position="141"/>
    </location>
    <ligand>
        <name>Mn(2+)</name>
        <dbReference type="ChEBI" id="CHEBI:29035"/>
        <label>1</label>
    </ligand>
</feature>
<keyword evidence="5" id="KW-0692">RNA repair</keyword>
<evidence type="ECO:0000256" key="6">
    <source>
        <dbReference type="ARBA" id="ARBA00023134"/>
    </source>
</evidence>
<dbReference type="STRING" id="525640.SAMN04487971_11636"/>
<dbReference type="PANTHER" id="PTHR43749">
    <property type="entry name" value="RNA-SPLICING LIGASE RTCB"/>
    <property type="match status" value="1"/>
</dbReference>
<dbReference type="PANTHER" id="PTHR43749:SF2">
    <property type="entry name" value="RNA-SPLICING LIGASE RTCB"/>
    <property type="match status" value="1"/>
</dbReference>
<dbReference type="GO" id="GO:0042245">
    <property type="term" value="P:RNA repair"/>
    <property type="evidence" value="ECO:0007669"/>
    <property type="project" value="UniProtKB-KW"/>
</dbReference>
<protein>
    <recommendedName>
        <fullName evidence="1">3'-phosphate/5'-hydroxy nucleic acid ligase</fullName>
        <ecNumber evidence="1">6.5.1.8</ecNumber>
    </recommendedName>
</protein>
<evidence type="ECO:0000256" key="3">
    <source>
        <dbReference type="ARBA" id="ARBA00022723"/>
    </source>
</evidence>
<feature type="active site" description="GMP-histidine intermediate" evidence="9">
    <location>
        <position position="297"/>
    </location>
</feature>
<keyword evidence="3 11" id="KW-0479">Metal-binding</keyword>
<keyword evidence="2 12" id="KW-0436">Ligase</keyword>
<dbReference type="SUPFAM" id="SSF103365">
    <property type="entry name" value="Hypothetical protein PH1602"/>
    <property type="match status" value="1"/>
</dbReference>
<dbReference type="EC" id="6.5.1.8" evidence="1"/>
<feature type="binding site" evidence="10">
    <location>
        <begin position="270"/>
        <end position="273"/>
    </location>
    <ligand>
        <name>GMP</name>
        <dbReference type="ChEBI" id="CHEBI:58115"/>
    </ligand>
</feature>
<dbReference type="InterPro" id="IPR001233">
    <property type="entry name" value="RtcB"/>
</dbReference>
<evidence type="ECO:0000256" key="7">
    <source>
        <dbReference type="ARBA" id="ARBA00023211"/>
    </source>
</evidence>
<feature type="binding site" evidence="10">
    <location>
        <begin position="297"/>
        <end position="300"/>
    </location>
    <ligand>
        <name>GMP</name>
        <dbReference type="ChEBI" id="CHEBI:58115"/>
    </ligand>
</feature>
<evidence type="ECO:0000313" key="13">
    <source>
        <dbReference type="Proteomes" id="UP000199555"/>
    </source>
</evidence>
<dbReference type="RefSeq" id="WP_090756988.1">
    <property type="nucleotide sequence ID" value="NZ_FNGE01000016.1"/>
</dbReference>
<evidence type="ECO:0000256" key="11">
    <source>
        <dbReference type="PIRSR" id="PIRSR601233-3"/>
    </source>
</evidence>
<organism evidence="12 13">
    <name type="scientific">Paracoccus chinensis</name>
    <dbReference type="NCBI Taxonomy" id="525640"/>
    <lineage>
        <taxon>Bacteria</taxon>
        <taxon>Pseudomonadati</taxon>
        <taxon>Pseudomonadota</taxon>
        <taxon>Alphaproteobacteria</taxon>
        <taxon>Rhodobacterales</taxon>
        <taxon>Paracoccaceae</taxon>
        <taxon>Paracoccus</taxon>
    </lineage>
</organism>
<evidence type="ECO:0000256" key="1">
    <source>
        <dbReference type="ARBA" id="ARBA00012726"/>
    </source>
</evidence>
<accession>A0A1G9LSK9</accession>
<keyword evidence="4 10" id="KW-0547">Nucleotide-binding</keyword>
<gene>
    <name evidence="12" type="ORF">SAMN04487971_11636</name>
</gene>
<dbReference type="GO" id="GO:0030145">
    <property type="term" value="F:manganese ion binding"/>
    <property type="evidence" value="ECO:0007669"/>
    <property type="project" value="TreeGrafter"/>
</dbReference>
<evidence type="ECO:0000256" key="2">
    <source>
        <dbReference type="ARBA" id="ARBA00022598"/>
    </source>
</evidence>
<dbReference type="Gene3D" id="3.90.1860.10">
    <property type="entry name" value="tRNA-splicing ligase RtcB"/>
    <property type="match status" value="1"/>
</dbReference>
<dbReference type="GO" id="GO:0005525">
    <property type="term" value="F:GTP binding"/>
    <property type="evidence" value="ECO:0007669"/>
    <property type="project" value="UniProtKB-KW"/>
</dbReference>
<evidence type="ECO:0000256" key="10">
    <source>
        <dbReference type="PIRSR" id="PIRSR601233-2"/>
    </source>
</evidence>
<feature type="binding site" evidence="10">
    <location>
        <begin position="238"/>
        <end position="239"/>
    </location>
    <ligand>
        <name>GMP</name>
        <dbReference type="ChEBI" id="CHEBI:58115"/>
    </ligand>
</feature>
<keyword evidence="6 10" id="KW-0342">GTP-binding</keyword>
<feature type="binding site" evidence="11">
    <location>
        <position position="59"/>
    </location>
    <ligand>
        <name>Mn(2+)</name>
        <dbReference type="ChEBI" id="CHEBI:29035"/>
        <label>1</label>
    </ligand>
</feature>
<feature type="binding site" evidence="10">
    <location>
        <position position="277"/>
    </location>
    <ligand>
        <name>GMP</name>
        <dbReference type="ChEBI" id="CHEBI:58115"/>
    </ligand>
</feature>
<keyword evidence="13" id="KW-1185">Reference proteome</keyword>
<sequence length="405" mass="44062">MTVRVFGKADPATLAQAERCAVEAEAMLLMADNHKGYGMPVGGVAVYKDKVPPAGVGFDIACGNKAVLTNLSLGDIEGRLSRLADEIYASLSFGIGRKNATPVVHRVFDDPAWDEVGFLKSNPDLKKKALDQLGTIGSGNHYVDVFADEADRIWVGAHFGSRGLGHAIATHFMKRAGDNPNIVDETPNTLDVGSRHGRDYIRAMRLAGDYAYAGRDWVCETVVGILGGRIIEEVHNHHNFAWQETHGGESYWVVRKGATPAFPGQRSFIGSSMGDVSVIVEGVDSELSRAAFYSTIHGAGRIMSRTRAAGKRRKRIVEQRQPDGRIKKITEWYTEGGAVDFEAVRLRIAQSGTHLRGAGADEAPEVYKKLGDVLAHHGSTVRIIHTLRPLIVCMAGGNEFDPYKD</sequence>
<dbReference type="GO" id="GO:0170057">
    <property type="term" value="F:RNA ligase (GTP) activity"/>
    <property type="evidence" value="ECO:0007669"/>
    <property type="project" value="UniProtKB-EC"/>
</dbReference>
<feature type="binding site" evidence="11">
    <location>
        <position position="238"/>
    </location>
    <ligand>
        <name>Mn(2+)</name>
        <dbReference type="ChEBI" id="CHEBI:29035"/>
        <label>2</label>
    </ligand>
</feature>
<keyword evidence="7 11" id="KW-0464">Manganese</keyword>
<reference evidence="13" key="1">
    <citation type="submission" date="2016-10" db="EMBL/GenBank/DDBJ databases">
        <authorList>
            <person name="Varghese N."/>
            <person name="Submissions S."/>
        </authorList>
    </citation>
    <scope>NUCLEOTIDE SEQUENCE [LARGE SCALE GENOMIC DNA]</scope>
    <source>
        <strain evidence="13">CGMCC 1.7655</strain>
    </source>
</reference>
<evidence type="ECO:0000313" key="12">
    <source>
        <dbReference type="EMBL" id="SDL64938.1"/>
    </source>
</evidence>
<evidence type="ECO:0000256" key="8">
    <source>
        <dbReference type="ARBA" id="ARBA00047746"/>
    </source>
</evidence>
<name>A0A1G9LSK9_9RHOB</name>
<evidence type="ECO:0000256" key="5">
    <source>
        <dbReference type="ARBA" id="ARBA00022800"/>
    </source>
</evidence>
<dbReference type="GO" id="GO:0006396">
    <property type="term" value="P:RNA processing"/>
    <property type="evidence" value="ECO:0007669"/>
    <property type="project" value="InterPro"/>
</dbReference>
<dbReference type="Pfam" id="PF01139">
    <property type="entry name" value="RtcB"/>
    <property type="match status" value="1"/>
</dbReference>
<evidence type="ECO:0000256" key="4">
    <source>
        <dbReference type="ARBA" id="ARBA00022741"/>
    </source>
</evidence>
<feature type="binding site" evidence="11">
    <location>
        <position position="158"/>
    </location>
    <ligand>
        <name>Mn(2+)</name>
        <dbReference type="ChEBI" id="CHEBI:29035"/>
        <label>2</label>
    </ligand>
</feature>
<dbReference type="EMBL" id="FNGE01000016">
    <property type="protein sequence ID" value="SDL64938.1"/>
    <property type="molecule type" value="Genomic_DNA"/>
</dbReference>
<dbReference type="InterPro" id="IPR036025">
    <property type="entry name" value="RtcB-like_sf"/>
</dbReference>
<dbReference type="AlphaFoldDB" id="A0A1G9LSK9"/>
<dbReference type="Proteomes" id="UP000199555">
    <property type="component" value="Unassembled WGS sequence"/>
</dbReference>
<dbReference type="GO" id="GO:0003909">
    <property type="term" value="F:DNA ligase activity"/>
    <property type="evidence" value="ECO:0007669"/>
    <property type="project" value="TreeGrafter"/>
</dbReference>
<dbReference type="InterPro" id="IPR052915">
    <property type="entry name" value="RtcB-like"/>
</dbReference>
<proteinExistence type="predicted"/>